<dbReference type="Gene3D" id="3.30.450.40">
    <property type="match status" value="1"/>
</dbReference>
<evidence type="ECO:0000313" key="5">
    <source>
        <dbReference type="Proteomes" id="UP000004893"/>
    </source>
</evidence>
<dbReference type="HOGENOM" id="CLU_000445_70_66_9"/>
<dbReference type="PROSITE" id="PS50887">
    <property type="entry name" value="GGDEF"/>
    <property type="match status" value="1"/>
</dbReference>
<name>C0BYE1_9FIRM</name>
<dbReference type="eggNOG" id="COG2203">
    <property type="taxonomic scope" value="Bacteria"/>
</dbReference>
<dbReference type="Proteomes" id="UP000004893">
    <property type="component" value="Unassembled WGS sequence"/>
</dbReference>
<reference evidence="4" key="1">
    <citation type="submission" date="2009-02" db="EMBL/GenBank/DDBJ databases">
        <authorList>
            <person name="Fulton L."/>
            <person name="Clifton S."/>
            <person name="Fulton B."/>
            <person name="Xu J."/>
            <person name="Minx P."/>
            <person name="Pepin K.H."/>
            <person name="Johnson M."/>
            <person name="Bhonagiri V."/>
            <person name="Nash W.E."/>
            <person name="Mardis E.R."/>
            <person name="Wilson R.K."/>
        </authorList>
    </citation>
    <scope>NUCLEOTIDE SEQUENCE [LARGE SCALE GENOMIC DNA]</scope>
    <source>
        <strain evidence="4">DSM 15053</strain>
    </source>
</reference>
<feature type="domain" description="EAL" evidence="2">
    <location>
        <begin position="660"/>
        <end position="911"/>
    </location>
</feature>
<dbReference type="SUPFAM" id="SSF141868">
    <property type="entry name" value="EAL domain-like"/>
    <property type="match status" value="1"/>
</dbReference>
<accession>C0BYE1</accession>
<evidence type="ECO:0000256" key="1">
    <source>
        <dbReference type="SAM" id="Phobius"/>
    </source>
</evidence>
<keyword evidence="5" id="KW-1185">Reference proteome</keyword>
<dbReference type="STRING" id="553973.CLOHYLEM_04830"/>
<dbReference type="eggNOG" id="COG5001">
    <property type="taxonomic scope" value="Bacteria"/>
</dbReference>
<evidence type="ECO:0000259" key="2">
    <source>
        <dbReference type="PROSITE" id="PS50883"/>
    </source>
</evidence>
<dbReference type="InterPro" id="IPR003018">
    <property type="entry name" value="GAF"/>
</dbReference>
<dbReference type="SMART" id="SM00267">
    <property type="entry name" value="GGDEF"/>
    <property type="match status" value="1"/>
</dbReference>
<organism evidence="4 5">
    <name type="scientific">[Clostridium] hylemonae DSM 15053</name>
    <dbReference type="NCBI Taxonomy" id="553973"/>
    <lineage>
        <taxon>Bacteria</taxon>
        <taxon>Bacillati</taxon>
        <taxon>Bacillota</taxon>
        <taxon>Clostridia</taxon>
        <taxon>Lachnospirales</taxon>
        <taxon>Lachnospiraceae</taxon>
    </lineage>
</organism>
<dbReference type="InterPro" id="IPR001633">
    <property type="entry name" value="EAL_dom"/>
</dbReference>
<feature type="transmembrane region" description="Helical" evidence="1">
    <location>
        <begin position="165"/>
        <end position="184"/>
    </location>
</feature>
<dbReference type="SMART" id="SM00052">
    <property type="entry name" value="EAL"/>
    <property type="match status" value="1"/>
</dbReference>
<gene>
    <name evidence="4" type="ORF">CLOHYLEM_04830</name>
</gene>
<sequence>MGGKGLIMSGDNKQQRKIITIILSVALALLGIFSFISIQKLQGNARVINYAGVVRGGTQKLVKEELQGSPDDKLMERLDKIIEELLTGEGEHGLIRLNDTKFQELMTQMQESFSVLKEEIGRVRQGADKSRLYSLSQEYFELADQTVSAAETYSEKNARIAERGFMVLAVIFIFVAGFFIWFGSVQNKRQKEIQEAEDENRLKREHLDKMAKELQVPINEISELIYVADVENYDLLFVNEAGKKNFQLDDISGIKCYKALQGQDAPCSFCTNALLKPGENYSWETTNQLTNRHYILKDRLIEWDGKKARLEIAFDMTQMENERQKLKYALDVENMVMECIRVLYQGRDIVKAMNQVLKQLGSFLQAERSYIFSIKDGKMYNEFEWCAQGVEPEIDNLQELPVSLIERWRPAFEKQECVVIENLEEYRESSPKEYETLAAQGISSLVAAPMEKDGVVIGYLGVDNPPGERLLNIGAPLQTLCYFILLTYRRAENEQQLSRLSYHDTLTSFYNRNRFMKDLEALQESKSSVGIIYLDVNGLKEVNDRRGHAEGDRMLVRAADKMKVIFRKEDCYRVGGDEFVIICTDIPKEKFEDKTAELKRIFEGDSRCNAAIGSQWAGEFQNINQIVAKADAMMYEDKKEFYRKSRKGNRYRHHSDEILQLADPRILKQEIDRKRFEVYLQPKISSADRTPVGAEALIRYRSDDGTMVLPGNFLPLLEEARSVSQIDFYVFEFVCSQMEAWAKEGKKASPISVNFSHHSLRQPSFTERLKEICRKYAIPPTLIELEITEKAGDVTDTEMRRLIAGLRSEGFGVTLDDFGTDHADLALLSTTEFDVLKLDRSMVKDIAENSKTQEIVRTIVESCKKTGIKLVAEGIEEEEQLLALGDCGVEYVQGYLFSVPIPIREYENEYL</sequence>
<dbReference type="InterPro" id="IPR000160">
    <property type="entry name" value="GGDEF_dom"/>
</dbReference>
<dbReference type="PROSITE" id="PS50883">
    <property type="entry name" value="EAL"/>
    <property type="match status" value="1"/>
</dbReference>
<dbReference type="PANTHER" id="PTHR33121:SF70">
    <property type="entry name" value="SIGNALING PROTEIN YKOW"/>
    <property type="match status" value="1"/>
</dbReference>
<comment type="caution">
    <text evidence="4">The sequence shown here is derived from an EMBL/GenBank/DDBJ whole genome shotgun (WGS) entry which is preliminary data.</text>
</comment>
<dbReference type="SUPFAM" id="SSF55781">
    <property type="entry name" value="GAF domain-like"/>
    <property type="match status" value="1"/>
</dbReference>
<dbReference type="AlphaFoldDB" id="C0BYE1"/>
<evidence type="ECO:0000313" key="4">
    <source>
        <dbReference type="EMBL" id="EEG74869.1"/>
    </source>
</evidence>
<dbReference type="SUPFAM" id="SSF55073">
    <property type="entry name" value="Nucleotide cyclase"/>
    <property type="match status" value="1"/>
</dbReference>
<dbReference type="InterPro" id="IPR043128">
    <property type="entry name" value="Rev_trsase/Diguanyl_cyclase"/>
</dbReference>
<feature type="transmembrane region" description="Helical" evidence="1">
    <location>
        <begin position="18"/>
        <end position="38"/>
    </location>
</feature>
<proteinExistence type="predicted"/>
<dbReference type="EMBL" id="ABYI02000018">
    <property type="protein sequence ID" value="EEG74869.1"/>
    <property type="molecule type" value="Genomic_DNA"/>
</dbReference>
<dbReference type="InterPro" id="IPR050706">
    <property type="entry name" value="Cyclic-di-GMP_PDE-like"/>
</dbReference>
<feature type="domain" description="GGDEF" evidence="3">
    <location>
        <begin position="527"/>
        <end position="656"/>
    </location>
</feature>
<dbReference type="GO" id="GO:0071111">
    <property type="term" value="F:cyclic-guanylate-specific phosphodiesterase activity"/>
    <property type="evidence" value="ECO:0007669"/>
    <property type="project" value="InterPro"/>
</dbReference>
<keyword evidence="1" id="KW-0812">Transmembrane</keyword>
<dbReference type="CDD" id="cd01949">
    <property type="entry name" value="GGDEF"/>
    <property type="match status" value="1"/>
</dbReference>
<keyword evidence="1" id="KW-1133">Transmembrane helix</keyword>
<dbReference type="Pfam" id="PF00563">
    <property type="entry name" value="EAL"/>
    <property type="match status" value="1"/>
</dbReference>
<dbReference type="Pfam" id="PF00990">
    <property type="entry name" value="GGDEF"/>
    <property type="match status" value="1"/>
</dbReference>
<protein>
    <submittedName>
        <fullName evidence="4">Diguanylate cyclase (GGDEF) domain protein</fullName>
    </submittedName>
</protein>
<dbReference type="CDD" id="cd01948">
    <property type="entry name" value="EAL"/>
    <property type="match status" value="1"/>
</dbReference>
<dbReference type="Gene3D" id="3.20.20.450">
    <property type="entry name" value="EAL domain"/>
    <property type="match status" value="1"/>
</dbReference>
<keyword evidence="1" id="KW-0472">Membrane</keyword>
<dbReference type="PANTHER" id="PTHR33121">
    <property type="entry name" value="CYCLIC DI-GMP PHOSPHODIESTERASE PDEF"/>
    <property type="match status" value="1"/>
</dbReference>
<dbReference type="InterPro" id="IPR035919">
    <property type="entry name" value="EAL_sf"/>
</dbReference>
<reference evidence="4" key="2">
    <citation type="submission" date="2013-06" db="EMBL/GenBank/DDBJ databases">
        <title>Draft genome sequence of Clostridium hylemonae (DSM 15053).</title>
        <authorList>
            <person name="Sudarsanam P."/>
            <person name="Ley R."/>
            <person name="Guruge J."/>
            <person name="Turnbaugh P.J."/>
            <person name="Mahowald M."/>
            <person name="Liep D."/>
            <person name="Gordon J."/>
        </authorList>
    </citation>
    <scope>NUCLEOTIDE SEQUENCE</scope>
    <source>
        <strain evidence="4">DSM 15053</strain>
    </source>
</reference>
<evidence type="ECO:0000259" key="3">
    <source>
        <dbReference type="PROSITE" id="PS50887"/>
    </source>
</evidence>
<dbReference type="InterPro" id="IPR029787">
    <property type="entry name" value="Nucleotide_cyclase"/>
</dbReference>
<dbReference type="InterPro" id="IPR029016">
    <property type="entry name" value="GAF-like_dom_sf"/>
</dbReference>
<dbReference type="NCBIfam" id="TIGR00254">
    <property type="entry name" value="GGDEF"/>
    <property type="match status" value="1"/>
</dbReference>
<dbReference type="Pfam" id="PF01590">
    <property type="entry name" value="GAF"/>
    <property type="match status" value="1"/>
</dbReference>
<dbReference type="Gene3D" id="3.30.70.270">
    <property type="match status" value="1"/>
</dbReference>